<name>A0A0B6YHY1_9EUPU</name>
<reference evidence="2" key="1">
    <citation type="submission" date="2014-12" db="EMBL/GenBank/DDBJ databases">
        <title>Insight into the proteome of Arion vulgaris.</title>
        <authorList>
            <person name="Aradska J."/>
            <person name="Bulat T."/>
            <person name="Smidak R."/>
            <person name="Sarate P."/>
            <person name="Gangsoo J."/>
            <person name="Sialana F."/>
            <person name="Bilban M."/>
            <person name="Lubec G."/>
        </authorList>
    </citation>
    <scope>NUCLEOTIDE SEQUENCE</scope>
    <source>
        <tissue evidence="2">Skin</tissue>
    </source>
</reference>
<accession>A0A0B6YHY1</accession>
<proteinExistence type="predicted"/>
<sequence>EHLFNLKTPSGSTAKLASQHKNKSKSFGSLFPAIKKALSRESLGHSRSTTPERRNSRSTTPERRLSLSNRRDSND</sequence>
<dbReference type="AlphaFoldDB" id="A0A0B6YHY1"/>
<dbReference type="EMBL" id="HACG01008255">
    <property type="protein sequence ID" value="CEK55120.1"/>
    <property type="molecule type" value="Transcribed_RNA"/>
</dbReference>
<protein>
    <submittedName>
        <fullName evidence="2">Uncharacterized protein</fullName>
    </submittedName>
</protein>
<evidence type="ECO:0000313" key="2">
    <source>
        <dbReference type="EMBL" id="CEK55120.1"/>
    </source>
</evidence>
<feature type="non-terminal residue" evidence="2">
    <location>
        <position position="1"/>
    </location>
</feature>
<feature type="non-terminal residue" evidence="2">
    <location>
        <position position="75"/>
    </location>
</feature>
<feature type="compositionally biased region" description="Basic and acidic residues" evidence="1">
    <location>
        <begin position="38"/>
        <end position="75"/>
    </location>
</feature>
<feature type="region of interest" description="Disordered" evidence="1">
    <location>
        <begin position="1"/>
        <end position="75"/>
    </location>
</feature>
<organism evidence="2">
    <name type="scientific">Arion vulgaris</name>
    <dbReference type="NCBI Taxonomy" id="1028688"/>
    <lineage>
        <taxon>Eukaryota</taxon>
        <taxon>Metazoa</taxon>
        <taxon>Spiralia</taxon>
        <taxon>Lophotrochozoa</taxon>
        <taxon>Mollusca</taxon>
        <taxon>Gastropoda</taxon>
        <taxon>Heterobranchia</taxon>
        <taxon>Euthyneura</taxon>
        <taxon>Panpulmonata</taxon>
        <taxon>Eupulmonata</taxon>
        <taxon>Stylommatophora</taxon>
        <taxon>Helicina</taxon>
        <taxon>Arionoidea</taxon>
        <taxon>Arionidae</taxon>
        <taxon>Arion</taxon>
    </lineage>
</organism>
<gene>
    <name evidence="2" type="primary">ORF24415</name>
</gene>
<evidence type="ECO:0000256" key="1">
    <source>
        <dbReference type="SAM" id="MobiDB-lite"/>
    </source>
</evidence>
<feature type="compositionally biased region" description="Polar residues" evidence="1">
    <location>
        <begin position="7"/>
        <end position="16"/>
    </location>
</feature>